<name>A0A212J0P6_9FIRM</name>
<evidence type="ECO:0000256" key="3">
    <source>
        <dbReference type="ARBA" id="ARBA00023002"/>
    </source>
</evidence>
<comment type="similarity">
    <text evidence="1 5">Belongs to the glutathione peroxidase family.</text>
</comment>
<dbReference type="InterPro" id="IPR000889">
    <property type="entry name" value="Glutathione_peroxidase"/>
</dbReference>
<evidence type="ECO:0000313" key="7">
    <source>
        <dbReference type="EMBL" id="SBV93053.1"/>
    </source>
</evidence>
<dbReference type="AlphaFoldDB" id="A0A212J0P6"/>
<dbReference type="InterPro" id="IPR036249">
    <property type="entry name" value="Thioredoxin-like_sf"/>
</dbReference>
<dbReference type="PROSITE" id="PS51355">
    <property type="entry name" value="GLUTATHIONE_PEROXID_3"/>
    <property type="match status" value="1"/>
</dbReference>
<dbReference type="PROSITE" id="PS00460">
    <property type="entry name" value="GLUTATHIONE_PEROXID_1"/>
    <property type="match status" value="1"/>
</dbReference>
<dbReference type="PROSITE" id="PS00763">
    <property type="entry name" value="GLUTATHIONE_PEROXID_2"/>
    <property type="match status" value="1"/>
</dbReference>
<dbReference type="FunFam" id="3.40.30.10:FF:000010">
    <property type="entry name" value="Glutathione peroxidase"/>
    <property type="match status" value="1"/>
</dbReference>
<keyword evidence="3 5" id="KW-0560">Oxidoreductase</keyword>
<keyword evidence="2 5" id="KW-0575">Peroxidase</keyword>
<feature type="domain" description="Thioredoxin" evidence="6">
    <location>
        <begin position="1"/>
        <end position="180"/>
    </location>
</feature>
<dbReference type="GO" id="GO:0004601">
    <property type="term" value="F:peroxidase activity"/>
    <property type="evidence" value="ECO:0007669"/>
    <property type="project" value="UniProtKB-KW"/>
</dbReference>
<dbReference type="SUPFAM" id="SSF52833">
    <property type="entry name" value="Thioredoxin-like"/>
    <property type="match status" value="1"/>
</dbReference>
<evidence type="ECO:0000259" key="6">
    <source>
        <dbReference type="PROSITE" id="PS51352"/>
    </source>
</evidence>
<dbReference type="InterPro" id="IPR013766">
    <property type="entry name" value="Thioredoxin_domain"/>
</dbReference>
<dbReference type="PRINTS" id="PR01011">
    <property type="entry name" value="GLUTPROXDASE"/>
</dbReference>
<dbReference type="Pfam" id="PF00255">
    <property type="entry name" value="GSHPx"/>
    <property type="match status" value="1"/>
</dbReference>
<gene>
    <name evidence="7" type="ORF">KL86CLO1_10329</name>
</gene>
<evidence type="ECO:0000256" key="2">
    <source>
        <dbReference type="ARBA" id="ARBA00022559"/>
    </source>
</evidence>
<feature type="active site" evidence="4">
    <location>
        <position position="35"/>
    </location>
</feature>
<dbReference type="InterPro" id="IPR029759">
    <property type="entry name" value="GPX_AS"/>
</dbReference>
<evidence type="ECO:0000256" key="1">
    <source>
        <dbReference type="ARBA" id="ARBA00006926"/>
    </source>
</evidence>
<evidence type="ECO:0000256" key="4">
    <source>
        <dbReference type="PIRSR" id="PIRSR000303-1"/>
    </source>
</evidence>
<dbReference type="PIRSF" id="PIRSF000303">
    <property type="entry name" value="Glutathion_perox"/>
    <property type="match status" value="1"/>
</dbReference>
<reference evidence="7" key="1">
    <citation type="submission" date="2016-04" db="EMBL/GenBank/DDBJ databases">
        <authorList>
            <person name="Evans L.H."/>
            <person name="Alamgir A."/>
            <person name="Owens N."/>
            <person name="Weber N.D."/>
            <person name="Virtaneva K."/>
            <person name="Barbian K."/>
            <person name="Babar A."/>
            <person name="Rosenke K."/>
        </authorList>
    </citation>
    <scope>NUCLEOTIDE SEQUENCE</scope>
    <source>
        <strain evidence="7">86</strain>
    </source>
</reference>
<sequence>MSVYDFEYTSIEGKPVRMSEYQGKPLLIVNTASKCGFTPQYKGLEALYQKYKDQGLVVIGFPCNQFMEQEPGSEQEIAEFCSVRYGVTFPLSQKVDVRDESAIPLYRYLTAQKGFQGLGKGLKVQALELMLKARYKEGFSDEQIKWNFTKFLIGRDGAVVARYEPTVEPEDIAGDIEKLL</sequence>
<dbReference type="PANTHER" id="PTHR11592">
    <property type="entry name" value="GLUTATHIONE PEROXIDASE"/>
    <property type="match status" value="1"/>
</dbReference>
<dbReference type="CDD" id="cd00340">
    <property type="entry name" value="GSH_Peroxidase"/>
    <property type="match status" value="1"/>
</dbReference>
<evidence type="ECO:0000256" key="5">
    <source>
        <dbReference type="RuleBase" id="RU000499"/>
    </source>
</evidence>
<dbReference type="PROSITE" id="PS51352">
    <property type="entry name" value="THIOREDOXIN_2"/>
    <property type="match status" value="1"/>
</dbReference>
<proteinExistence type="inferred from homology"/>
<protein>
    <recommendedName>
        <fullName evidence="5">Glutathione peroxidase</fullName>
    </recommendedName>
</protein>
<accession>A0A212J0P6</accession>
<dbReference type="EMBL" id="FLUN01000001">
    <property type="protein sequence ID" value="SBV93053.1"/>
    <property type="molecule type" value="Genomic_DNA"/>
</dbReference>
<dbReference type="InterPro" id="IPR029760">
    <property type="entry name" value="GPX_CS"/>
</dbReference>
<dbReference type="Gene3D" id="3.40.30.10">
    <property type="entry name" value="Glutaredoxin"/>
    <property type="match status" value="1"/>
</dbReference>
<dbReference type="PANTHER" id="PTHR11592:SF78">
    <property type="entry name" value="GLUTATHIONE PEROXIDASE"/>
    <property type="match status" value="1"/>
</dbReference>
<organism evidence="7">
    <name type="scientific">uncultured Eubacteriales bacterium</name>
    <dbReference type="NCBI Taxonomy" id="172733"/>
    <lineage>
        <taxon>Bacteria</taxon>
        <taxon>Bacillati</taxon>
        <taxon>Bacillota</taxon>
        <taxon>Clostridia</taxon>
        <taxon>Eubacteriales</taxon>
        <taxon>environmental samples</taxon>
    </lineage>
</organism>
<dbReference type="GO" id="GO:0034599">
    <property type="term" value="P:cellular response to oxidative stress"/>
    <property type="evidence" value="ECO:0007669"/>
    <property type="project" value="TreeGrafter"/>
</dbReference>